<evidence type="ECO:0000256" key="4">
    <source>
        <dbReference type="ARBA" id="ARBA00022692"/>
    </source>
</evidence>
<dbReference type="AlphaFoldDB" id="A0AB33IMR0"/>
<dbReference type="CDD" id="cd07346">
    <property type="entry name" value="ABC_6TM_exporters"/>
    <property type="match status" value="1"/>
</dbReference>
<dbReference type="GO" id="GO:0005886">
    <property type="term" value="C:plasma membrane"/>
    <property type="evidence" value="ECO:0007669"/>
    <property type="project" value="UniProtKB-SubCell"/>
</dbReference>
<evidence type="ECO:0000259" key="11">
    <source>
        <dbReference type="PROSITE" id="PS50929"/>
    </source>
</evidence>
<dbReference type="PROSITE" id="PS50929">
    <property type="entry name" value="ABC_TM1F"/>
    <property type="match status" value="1"/>
</dbReference>
<dbReference type="PANTHER" id="PTHR43394:SF1">
    <property type="entry name" value="ATP-BINDING CASSETTE SUB-FAMILY B MEMBER 10, MITOCHONDRIAL"/>
    <property type="match status" value="1"/>
</dbReference>
<evidence type="ECO:0000256" key="8">
    <source>
        <dbReference type="ARBA" id="ARBA00023136"/>
    </source>
</evidence>
<evidence type="ECO:0000256" key="5">
    <source>
        <dbReference type="ARBA" id="ARBA00022741"/>
    </source>
</evidence>
<keyword evidence="3" id="KW-1003">Cell membrane</keyword>
<dbReference type="InterPro" id="IPR003439">
    <property type="entry name" value="ABC_transporter-like_ATP-bd"/>
</dbReference>
<dbReference type="InterPro" id="IPR039421">
    <property type="entry name" value="Type_1_exporter"/>
</dbReference>
<dbReference type="SMART" id="SM00382">
    <property type="entry name" value="AAA"/>
    <property type="match status" value="1"/>
</dbReference>
<dbReference type="GO" id="GO:0015421">
    <property type="term" value="F:ABC-type oligopeptide transporter activity"/>
    <property type="evidence" value="ECO:0007669"/>
    <property type="project" value="TreeGrafter"/>
</dbReference>
<evidence type="ECO:0000256" key="7">
    <source>
        <dbReference type="ARBA" id="ARBA00022989"/>
    </source>
</evidence>
<dbReference type="Pfam" id="PF00664">
    <property type="entry name" value="ABC_membrane"/>
    <property type="match status" value="1"/>
</dbReference>
<dbReference type="Gene3D" id="1.20.1560.10">
    <property type="entry name" value="ABC transporter type 1, transmembrane domain"/>
    <property type="match status" value="1"/>
</dbReference>
<feature type="transmembrane region" description="Helical" evidence="9">
    <location>
        <begin position="21"/>
        <end position="44"/>
    </location>
</feature>
<keyword evidence="7 9" id="KW-1133">Transmembrane helix</keyword>
<feature type="transmembrane region" description="Helical" evidence="9">
    <location>
        <begin position="64"/>
        <end position="88"/>
    </location>
</feature>
<evidence type="ECO:0000256" key="6">
    <source>
        <dbReference type="ARBA" id="ARBA00022840"/>
    </source>
</evidence>
<keyword evidence="4 9" id="KW-0812">Transmembrane</keyword>
<feature type="domain" description="ABC transmembrane type-1" evidence="11">
    <location>
        <begin position="22"/>
        <end position="294"/>
    </location>
</feature>
<feature type="transmembrane region" description="Helical" evidence="9">
    <location>
        <begin position="162"/>
        <end position="181"/>
    </location>
</feature>
<dbReference type="SUPFAM" id="SSF90123">
    <property type="entry name" value="ABC transporter transmembrane region"/>
    <property type="match status" value="1"/>
</dbReference>
<feature type="transmembrane region" description="Helical" evidence="9">
    <location>
        <begin position="137"/>
        <end position="156"/>
    </location>
</feature>
<dbReference type="PANTHER" id="PTHR43394">
    <property type="entry name" value="ATP-DEPENDENT PERMEASE MDL1, MITOCHONDRIAL"/>
    <property type="match status" value="1"/>
</dbReference>
<dbReference type="InterPro" id="IPR036640">
    <property type="entry name" value="ABC1_TM_sf"/>
</dbReference>
<gene>
    <name evidence="12" type="ORF">GTC17253_07310</name>
</gene>
<evidence type="ECO:0000256" key="9">
    <source>
        <dbReference type="SAM" id="Phobius"/>
    </source>
</evidence>
<comment type="subcellular location">
    <subcellularLocation>
        <location evidence="1">Cell membrane</location>
        <topology evidence="1">Multi-pass membrane protein</topology>
    </subcellularLocation>
</comment>
<dbReference type="InterPro" id="IPR027417">
    <property type="entry name" value="P-loop_NTPase"/>
</dbReference>
<dbReference type="InterPro" id="IPR003593">
    <property type="entry name" value="AAA+_ATPase"/>
</dbReference>
<feature type="domain" description="ABC transporter" evidence="10">
    <location>
        <begin position="340"/>
        <end position="575"/>
    </location>
</feature>
<evidence type="ECO:0000256" key="3">
    <source>
        <dbReference type="ARBA" id="ARBA00022475"/>
    </source>
</evidence>
<organism evidence="12">
    <name type="scientific">Prevotella sp. GTC17253</name>
    <dbReference type="NCBI Taxonomy" id="3236793"/>
    <lineage>
        <taxon>Bacteria</taxon>
        <taxon>Pseudomonadati</taxon>
        <taxon>Bacteroidota</taxon>
        <taxon>Bacteroidia</taxon>
        <taxon>Bacteroidales</taxon>
        <taxon>Prevotellaceae</taxon>
        <taxon>Prevotella</taxon>
    </lineage>
</organism>
<feature type="transmembrane region" description="Helical" evidence="9">
    <location>
        <begin position="248"/>
        <end position="270"/>
    </location>
</feature>
<evidence type="ECO:0000259" key="10">
    <source>
        <dbReference type="PROSITE" id="PS50893"/>
    </source>
</evidence>
<evidence type="ECO:0000256" key="2">
    <source>
        <dbReference type="ARBA" id="ARBA00022448"/>
    </source>
</evidence>
<dbReference type="PROSITE" id="PS50893">
    <property type="entry name" value="ABC_TRANSPORTER_2"/>
    <property type="match status" value="1"/>
</dbReference>
<keyword evidence="6 12" id="KW-0067">ATP-binding</keyword>
<dbReference type="SUPFAM" id="SSF52540">
    <property type="entry name" value="P-loop containing nucleoside triphosphate hydrolases"/>
    <property type="match status" value="1"/>
</dbReference>
<accession>A0AB33IMR0</accession>
<reference evidence="12" key="1">
    <citation type="submission" date="2024-07" db="EMBL/GenBank/DDBJ databases">
        <title>Complete genome sequence of Prevotella sp. YM-2024 GTC17253.</title>
        <authorList>
            <person name="Hayashi M."/>
            <person name="Muto Y."/>
            <person name="Tanaka K."/>
            <person name="Niwa H."/>
        </authorList>
    </citation>
    <scope>NUCLEOTIDE SEQUENCE</scope>
    <source>
        <strain evidence="12">GTC17253</strain>
    </source>
</reference>
<protein>
    <submittedName>
        <fullName evidence="12">ABC transporter ATP-binding protein</fullName>
    </submittedName>
</protein>
<keyword evidence="8 9" id="KW-0472">Membrane</keyword>
<keyword evidence="2" id="KW-0813">Transport</keyword>
<name>A0AB33IMR0_9BACT</name>
<feature type="transmembrane region" description="Helical" evidence="9">
    <location>
        <begin position="276"/>
        <end position="298"/>
    </location>
</feature>
<evidence type="ECO:0000256" key="1">
    <source>
        <dbReference type="ARBA" id="ARBA00004651"/>
    </source>
</evidence>
<dbReference type="Pfam" id="PF00005">
    <property type="entry name" value="ABC_tran"/>
    <property type="match status" value="1"/>
</dbReference>
<keyword evidence="5" id="KW-0547">Nucleotide-binding</keyword>
<dbReference type="InterPro" id="IPR017871">
    <property type="entry name" value="ABC_transporter-like_CS"/>
</dbReference>
<dbReference type="Gene3D" id="3.40.50.300">
    <property type="entry name" value="P-loop containing nucleotide triphosphate hydrolases"/>
    <property type="match status" value="1"/>
</dbReference>
<dbReference type="PROSITE" id="PS00211">
    <property type="entry name" value="ABC_TRANSPORTER_1"/>
    <property type="match status" value="1"/>
</dbReference>
<evidence type="ECO:0000313" key="12">
    <source>
        <dbReference type="EMBL" id="BFO70765.1"/>
    </source>
</evidence>
<dbReference type="InterPro" id="IPR011527">
    <property type="entry name" value="ABC1_TM_dom"/>
</dbReference>
<dbReference type="GO" id="GO:0005524">
    <property type="term" value="F:ATP binding"/>
    <property type="evidence" value="ECO:0007669"/>
    <property type="project" value="UniProtKB-KW"/>
</dbReference>
<dbReference type="GO" id="GO:0016887">
    <property type="term" value="F:ATP hydrolysis activity"/>
    <property type="evidence" value="ECO:0007669"/>
    <property type="project" value="InterPro"/>
</dbReference>
<sequence>MIKTLKRLGTYMGGRRWLLPCSVGLSALNGLLSLVPFILLWLVVRTLLTAEGDFAGTPLWDYALAAFVVSIVNVLLYFVALMLSHLAAFRVETNMRRSAMERLMRVPLGFFDTRNTGRMRKIIDEDSGQTHTFVAHILPDVAGSIVAPLGVIILLLAVDWQLGIASVIPFICAFGIMGYMMNPRNNQFQRMYLDAQEKMSAEAVEYVRGIPVVKVFQQTVFSFKRFYDSIINYRDLVIRYTLQWRSPMSAYTVAINAFAFFLVPTGIILIGHGGELAVIVSDMILYVLIAPIISVNVMKTMYLSQNLFLANEAMERLENLTCALPLPDCETPRKVKAFDICFHDVSFRYEGAEKDAVSHIDLTIPEGKTIALVGASGSGKTTIARLIPRFWDVREGCVCIGGIDVRQMDKEELMHSVSFVFQNTRLFKTSILENIRYGSPEATLEQVNRAIDLSQSREIIERLPQGLETVIGAEGTYLSGGEQQRIVLARAILKDAPIVVLDEATAFADPENEHLIRRALAHLTRGKTVLMIAHRLTTVQDADSIVVVQNGGIAEQGTHGELIACKALYYKMWNEYQKSVAWKL</sequence>
<dbReference type="FunFam" id="3.40.50.300:FF:000221">
    <property type="entry name" value="Multidrug ABC transporter ATP-binding protein"/>
    <property type="match status" value="1"/>
</dbReference>
<dbReference type="EMBL" id="AP035785">
    <property type="protein sequence ID" value="BFO70765.1"/>
    <property type="molecule type" value="Genomic_DNA"/>
</dbReference>
<proteinExistence type="predicted"/>